<dbReference type="KEGG" id="pms:KNP414_04136"/>
<protein>
    <submittedName>
        <fullName evidence="1">Uncharacterized protein</fullName>
    </submittedName>
</protein>
<organism evidence="1 2">
    <name type="scientific">Paenibacillus mucilaginosus (strain KNP414)</name>
    <dbReference type="NCBI Taxonomy" id="1036673"/>
    <lineage>
        <taxon>Bacteria</taxon>
        <taxon>Bacillati</taxon>
        <taxon>Bacillota</taxon>
        <taxon>Bacilli</taxon>
        <taxon>Bacillales</taxon>
        <taxon>Paenibacillaceae</taxon>
        <taxon>Paenibacillus</taxon>
    </lineage>
</organism>
<evidence type="ECO:0000313" key="1">
    <source>
        <dbReference type="EMBL" id="AEI42668.1"/>
    </source>
</evidence>
<dbReference type="PATRIC" id="fig|1036673.3.peg.3812"/>
<dbReference type="EMBL" id="CP002869">
    <property type="protein sequence ID" value="AEI42668.1"/>
    <property type="molecule type" value="Genomic_DNA"/>
</dbReference>
<accession>F8FFP1</accession>
<dbReference type="AlphaFoldDB" id="F8FFP1"/>
<evidence type="ECO:0000313" key="2">
    <source>
        <dbReference type="Proteomes" id="UP000006620"/>
    </source>
</evidence>
<reference evidence="1 2" key="2">
    <citation type="journal article" date="2013" name="Genome Announc.">
        <title>Genome Sequence of Growth-Improving Paenibacillus mucilaginosus Strain KNP414.</title>
        <authorList>
            <person name="Lu J.J."/>
            <person name="Wang J.F."/>
            <person name="Hu X.F."/>
        </authorList>
    </citation>
    <scope>NUCLEOTIDE SEQUENCE [LARGE SCALE GENOMIC DNA]</scope>
    <source>
        <strain evidence="1 2">KNP414</strain>
    </source>
</reference>
<dbReference type="Proteomes" id="UP000006620">
    <property type="component" value="Chromosome"/>
</dbReference>
<dbReference type="HOGENOM" id="CLU_3273788_0_0_9"/>
<proteinExistence type="predicted"/>
<gene>
    <name evidence="1" type="ordered locus">KNP414_04136</name>
</gene>
<reference evidence="2" key="1">
    <citation type="submission" date="2011-06" db="EMBL/GenBank/DDBJ databases">
        <title>Complete genome sequence of Paenibacillus mucilaginosus KNP414.</title>
        <authorList>
            <person name="Wang J."/>
            <person name="Hu S."/>
            <person name="Hu X."/>
            <person name="Zhang B."/>
            <person name="Dong D."/>
            <person name="Zhang S."/>
            <person name="Zhao K."/>
            <person name="Wu D."/>
        </authorList>
    </citation>
    <scope>NUCLEOTIDE SEQUENCE [LARGE SCALE GENOMIC DNA]</scope>
    <source>
        <strain evidence="2">KNP414</strain>
    </source>
</reference>
<sequence>MTFQLSCFQLSKFHPVLWEFFYSTKYSFAMGQGDFWMFYRL</sequence>
<name>F8FFP1_PAEMK</name>